<dbReference type="InterPro" id="IPR053137">
    <property type="entry name" value="NLR-like"/>
</dbReference>
<dbReference type="Pfam" id="PF24883">
    <property type="entry name" value="NPHP3_N"/>
    <property type="match status" value="1"/>
</dbReference>
<organism evidence="5 6">
    <name type="scientific">Arthrobotrys conoides</name>
    <dbReference type="NCBI Taxonomy" id="74498"/>
    <lineage>
        <taxon>Eukaryota</taxon>
        <taxon>Fungi</taxon>
        <taxon>Dikarya</taxon>
        <taxon>Ascomycota</taxon>
        <taxon>Pezizomycotina</taxon>
        <taxon>Orbiliomycetes</taxon>
        <taxon>Orbiliales</taxon>
        <taxon>Orbiliaceae</taxon>
        <taxon>Arthrobotrys</taxon>
    </lineage>
</organism>
<dbReference type="SUPFAM" id="SSF53167">
    <property type="entry name" value="Purine and uridine phosphorylases"/>
    <property type="match status" value="1"/>
</dbReference>
<dbReference type="Pfam" id="PF01048">
    <property type="entry name" value="PNP_UDP_1"/>
    <property type="match status" value="1"/>
</dbReference>
<keyword evidence="6" id="KW-1185">Reference proteome</keyword>
<dbReference type="EMBL" id="JAVHJM010000011">
    <property type="protein sequence ID" value="KAK6502573.1"/>
    <property type="molecule type" value="Genomic_DNA"/>
</dbReference>
<dbReference type="Gene3D" id="3.40.50.1580">
    <property type="entry name" value="Nucleoside phosphorylase domain"/>
    <property type="match status" value="1"/>
</dbReference>
<dbReference type="GO" id="GO:0009116">
    <property type="term" value="P:nucleoside metabolic process"/>
    <property type="evidence" value="ECO:0007669"/>
    <property type="project" value="InterPro"/>
</dbReference>
<dbReference type="PANTHER" id="PTHR46082">
    <property type="entry name" value="ATP/GTP-BINDING PROTEIN-RELATED"/>
    <property type="match status" value="1"/>
</dbReference>
<dbReference type="InterPro" id="IPR027417">
    <property type="entry name" value="P-loop_NTPase"/>
</dbReference>
<feature type="domain" description="Nucleoside phosphorylase" evidence="3">
    <location>
        <begin position="37"/>
        <end position="315"/>
    </location>
</feature>
<evidence type="ECO:0000256" key="1">
    <source>
        <dbReference type="ARBA" id="ARBA00022737"/>
    </source>
</evidence>
<dbReference type="GO" id="GO:0003824">
    <property type="term" value="F:catalytic activity"/>
    <property type="evidence" value="ECO:0007669"/>
    <property type="project" value="InterPro"/>
</dbReference>
<evidence type="ECO:0008006" key="7">
    <source>
        <dbReference type="Google" id="ProtNLM"/>
    </source>
</evidence>
<dbReference type="InterPro" id="IPR056884">
    <property type="entry name" value="NPHP3-like_N"/>
</dbReference>
<accession>A0AAN8RKY2</accession>
<feature type="repeat" description="ANK" evidence="2">
    <location>
        <begin position="1225"/>
        <end position="1258"/>
    </location>
</feature>
<dbReference type="Gene3D" id="1.25.40.20">
    <property type="entry name" value="Ankyrin repeat-containing domain"/>
    <property type="match status" value="1"/>
</dbReference>
<feature type="domain" description="Nephrocystin 3-like N-terminal" evidence="4">
    <location>
        <begin position="373"/>
        <end position="552"/>
    </location>
</feature>
<evidence type="ECO:0000259" key="4">
    <source>
        <dbReference type="Pfam" id="PF24883"/>
    </source>
</evidence>
<dbReference type="PANTHER" id="PTHR46082:SF11">
    <property type="entry name" value="AAA+ ATPASE DOMAIN-CONTAINING PROTEIN-RELATED"/>
    <property type="match status" value="1"/>
</dbReference>
<protein>
    <recommendedName>
        <fullName evidence="7">Nucleoside phosphorylase domain-containing protein</fullName>
    </recommendedName>
</protein>
<dbReference type="Gene3D" id="3.40.50.300">
    <property type="entry name" value="P-loop containing nucleotide triphosphate hydrolases"/>
    <property type="match status" value="1"/>
</dbReference>
<gene>
    <name evidence="5" type="ORF">TWF506_003152</name>
</gene>
<dbReference type="Proteomes" id="UP001307849">
    <property type="component" value="Unassembled WGS sequence"/>
</dbReference>
<dbReference type="Pfam" id="PF00023">
    <property type="entry name" value="Ank"/>
    <property type="match status" value="1"/>
</dbReference>
<dbReference type="InterPro" id="IPR002110">
    <property type="entry name" value="Ankyrin_rpt"/>
</dbReference>
<dbReference type="SUPFAM" id="SSF52540">
    <property type="entry name" value="P-loop containing nucleoside triphosphate hydrolases"/>
    <property type="match status" value="1"/>
</dbReference>
<dbReference type="SUPFAM" id="SSF48403">
    <property type="entry name" value="Ankyrin repeat"/>
    <property type="match status" value="1"/>
</dbReference>
<dbReference type="InterPro" id="IPR036770">
    <property type="entry name" value="Ankyrin_rpt-contain_sf"/>
</dbReference>
<keyword evidence="1" id="KW-0677">Repeat</keyword>
<keyword evidence="2" id="KW-0040">ANK repeat</keyword>
<dbReference type="InterPro" id="IPR035994">
    <property type="entry name" value="Nucleoside_phosphorylase_sf"/>
</dbReference>
<sequence length="1352" mass="151347">MSNRYRDGDENVDSDPRSWNAHGATFTGPFSRDDYTVGWICAIPLEMAAARAMLDTIHVELPNQHDDRNAYTFGELSGHNVVIACLPFGTYGTTSAALVASQMRNSFPSIQFYLMVGIGGGVPSKTVDIRLGDIVVSRPTGSHPGVLQYDFGKTVARGRFERIGALDKPPLILRTAASKLESRQIVEGNHLLDFLFDAMDRYPQIKTTFTHPGQHQDLLFEAEYDHERGGTCRSCDREWLVKRDVRPTNEPTIHYGLIASGNQVMKDGRTRDRLAKELDIYCFEMEAAGLMDGFGCLVIRGICDYSDSHKNKQWQGYAAAMAAAYAKALLDIVPKTGKGKRQDAEQLRISCLRSLSFQNIDARFCNIALAHRNTCNWLFQTPQFQRWEARSKLDVERFNGVMWIKGKPGTGKSTLMKHALEYCRTASEFAEHSIIAYFFNARGTDLEKTCLGMLRSLVCQLIEQDAKVCHKFIPKYIRKEEMHGATWQWHADELKLFMLQTMRSQPKPIILFADALDECEESEVREVVSFLEKLSSLAISSGTSLSVLLSSRHYPTITMQKMLELVVESQAEHDRDISIYVRDKLMVKRDANRIEQELIRKAGGIFMWVVLVTEMLNQAFDEGRITAVWKRLRDVPTDLDEVFRILLEKDNRYKNETLLMLQWVLFARGILKPRELYYSVIAGTEPDTLRRDDPLEVTDETIARFITNCSRGLIEIRESSNSVQFIHETVNDFLLRNKRLQALDPTLAPQLADSSHSKLAECCLAYLEMQDLADLPIPMPRGKGGYAPPNAYRRLASIPGARGGDRRHQYIEADSISPDYPFLLYAVNHIFYHAELACTETKIQQRLLRRLLKRPKIFQQLKGFHDFWERRKHWRYGRDSTLLYVLSFNGYRELTKTLLLENRVDVNADCGSYGNALQAAMSIPAPLGTRPDIVQMLLDAGSDLNAIGPNGGLLHTAISTSAVRGNFDYNTTALVIYKLLDAGVDINIKGGPYANALQAACACTHYNRNKEREEIVKILLNAGADVNAQGGEFGNALQATLENFSYIAGKNNLDRLPVQLVKMLLNAGADANHVGGYYGNPLLAAICSASTLIERMYSTRHDSDDSDGDTTPPLEKSEAIPTEIIEILLDHGADVNAPVKHYGTALQAAAFLDCKYHPFKILWTILSAGADASVQNGHYGSALQAVVARAIEFPSGATDDGALEVINILAQHGADVNATGGPYGSALHAAVRCDRASFRYRATRMLLEAGADPNVESDGFGTVSESVALLGVILIGIRPPQINYELDNKGRTDHRHGFSDPRKTWPLKLIKLLMEYGASDAKEAKQRLFEIYDMHLREAWMQDQVKLETLGL</sequence>
<reference evidence="5 6" key="1">
    <citation type="submission" date="2019-10" db="EMBL/GenBank/DDBJ databases">
        <authorList>
            <person name="Palmer J.M."/>
        </authorList>
    </citation>
    <scope>NUCLEOTIDE SEQUENCE [LARGE SCALE GENOMIC DNA]</scope>
    <source>
        <strain evidence="5 6">TWF506</strain>
    </source>
</reference>
<comment type="caution">
    <text evidence="5">The sequence shown here is derived from an EMBL/GenBank/DDBJ whole genome shotgun (WGS) entry which is preliminary data.</text>
</comment>
<evidence type="ECO:0000313" key="6">
    <source>
        <dbReference type="Proteomes" id="UP001307849"/>
    </source>
</evidence>
<evidence type="ECO:0000313" key="5">
    <source>
        <dbReference type="EMBL" id="KAK6502573.1"/>
    </source>
</evidence>
<dbReference type="InterPro" id="IPR000845">
    <property type="entry name" value="Nucleoside_phosphorylase_d"/>
</dbReference>
<evidence type="ECO:0000259" key="3">
    <source>
        <dbReference type="Pfam" id="PF01048"/>
    </source>
</evidence>
<name>A0AAN8RKY2_9PEZI</name>
<evidence type="ECO:0000256" key="2">
    <source>
        <dbReference type="PROSITE-ProRule" id="PRU00023"/>
    </source>
</evidence>
<proteinExistence type="predicted"/>
<dbReference type="PROSITE" id="PS50088">
    <property type="entry name" value="ANK_REPEAT"/>
    <property type="match status" value="1"/>
</dbReference>
<dbReference type="SMART" id="SM00248">
    <property type="entry name" value="ANK"/>
    <property type="match status" value="6"/>
</dbReference>